<name>A0A7D4DYQ2_9BURK</name>
<reference evidence="3 4" key="1">
    <citation type="submission" date="2020-05" db="EMBL/GenBank/DDBJ databases">
        <title>FDA dAtabase for Regulatory Grade micrObial Sequences (FDA-ARGOS): Supporting development and validation of Infectious Disease Dx tests.</title>
        <authorList>
            <person name="Sproer C."/>
            <person name="Gronow S."/>
            <person name="Severitt S."/>
            <person name="Schroder I."/>
            <person name="Tallon L."/>
            <person name="Sadzewicz L."/>
            <person name="Zhao X."/>
            <person name="Vavikolanu K."/>
            <person name="Mehta A."/>
            <person name="Aluvathingal J."/>
            <person name="Nadendla S."/>
            <person name="Myers T."/>
            <person name="Yan Y."/>
            <person name="Sichtig H."/>
        </authorList>
    </citation>
    <scope>NUCLEOTIDE SEQUENCE [LARGE SCALE GENOMIC DNA]</scope>
    <source>
        <strain evidence="3 4">FDAARGOS_790</strain>
    </source>
</reference>
<dbReference type="EMBL" id="CP053985">
    <property type="protein sequence ID" value="QKH34649.1"/>
    <property type="molecule type" value="Genomic_DNA"/>
</dbReference>
<dbReference type="AlphaFoldDB" id="A0A7D4DYQ2"/>
<evidence type="ECO:0000256" key="1">
    <source>
        <dbReference type="SAM" id="SignalP"/>
    </source>
</evidence>
<protein>
    <submittedName>
        <fullName evidence="3">Membrane integrity-associated transporter subunit PqiC</fullName>
    </submittedName>
</protein>
<keyword evidence="4" id="KW-1185">Reference proteome</keyword>
<sequence length="208" mass="22774">MTRPIRICLLALTLGLAACSASAPVRHYTLLNPQADVRSQGVPARFVVEVLPVALPEYLNQPQLVVRLDDSGMLAVLDDERWLGPLDEEIRNAFSAQLVQRLGTQDVTGLSWPGDLQVIKVKLQIRRLDAWPGKRVQLEAGWTLGDARQPGDARLVCHGRFEEPASAGYPALVQAQQRLIAALAQQVGRDATAWSASRQSKCEPPQVS</sequence>
<proteinExistence type="predicted"/>
<feature type="domain" description="ABC-type transport auxiliary lipoprotein component" evidence="2">
    <location>
        <begin position="28"/>
        <end position="187"/>
    </location>
</feature>
<dbReference type="SUPFAM" id="SSF159594">
    <property type="entry name" value="XCC0632-like"/>
    <property type="match status" value="1"/>
</dbReference>
<organism evidence="3 4">
    <name type="scientific">Achromobacter pestifer</name>
    <dbReference type="NCBI Taxonomy" id="1353889"/>
    <lineage>
        <taxon>Bacteria</taxon>
        <taxon>Pseudomonadati</taxon>
        <taxon>Pseudomonadota</taxon>
        <taxon>Betaproteobacteria</taxon>
        <taxon>Burkholderiales</taxon>
        <taxon>Alcaligenaceae</taxon>
        <taxon>Achromobacter</taxon>
    </lineage>
</organism>
<dbReference type="PROSITE" id="PS51257">
    <property type="entry name" value="PROKAR_LIPOPROTEIN"/>
    <property type="match status" value="1"/>
</dbReference>
<dbReference type="RefSeq" id="WP_173143736.1">
    <property type="nucleotide sequence ID" value="NZ_CP053985.1"/>
</dbReference>
<dbReference type="KEGG" id="apes:FOC84_06670"/>
<dbReference type="Proteomes" id="UP000500970">
    <property type="component" value="Chromosome"/>
</dbReference>
<gene>
    <name evidence="3" type="ORF">FOC84_06670</name>
</gene>
<feature type="chain" id="PRO_5028901479" evidence="1">
    <location>
        <begin position="24"/>
        <end position="208"/>
    </location>
</feature>
<dbReference type="Gene3D" id="3.40.50.10610">
    <property type="entry name" value="ABC-type transport auxiliary lipoprotein component"/>
    <property type="match status" value="1"/>
</dbReference>
<dbReference type="InterPro" id="IPR005586">
    <property type="entry name" value="ABC_trans_aux"/>
</dbReference>
<evidence type="ECO:0000259" key="2">
    <source>
        <dbReference type="Pfam" id="PF03886"/>
    </source>
</evidence>
<keyword evidence="1" id="KW-0732">Signal</keyword>
<accession>A0A7D4DYQ2</accession>
<evidence type="ECO:0000313" key="3">
    <source>
        <dbReference type="EMBL" id="QKH34649.1"/>
    </source>
</evidence>
<dbReference type="Pfam" id="PF03886">
    <property type="entry name" value="ABC_trans_aux"/>
    <property type="match status" value="1"/>
</dbReference>
<feature type="signal peptide" evidence="1">
    <location>
        <begin position="1"/>
        <end position="23"/>
    </location>
</feature>
<evidence type="ECO:0000313" key="4">
    <source>
        <dbReference type="Proteomes" id="UP000500970"/>
    </source>
</evidence>